<evidence type="ECO:0000313" key="3">
    <source>
        <dbReference type="Proteomes" id="UP000012073"/>
    </source>
</evidence>
<feature type="compositionally biased region" description="Gly residues" evidence="1">
    <location>
        <begin position="86"/>
        <end position="96"/>
    </location>
</feature>
<gene>
    <name evidence="2" type="ORF">CHC_T00006085001</name>
</gene>
<sequence>MPSRQPGSGNLPSGHSACHRSIAATPLPTPAQTAPASARGARWAPRQPAVRGTRRELLALKLANTRLFRTPQSGRQQPSRRDGTAPEGGGRGGRGGCLLALLARAPPPLRQCGPETSKREFGKGKSLVGLLYGTRPRSPLYCMYSSGH</sequence>
<dbReference type="Proteomes" id="UP000012073">
    <property type="component" value="Unassembled WGS sequence"/>
</dbReference>
<evidence type="ECO:0000313" key="2">
    <source>
        <dbReference type="EMBL" id="CDF37934.1"/>
    </source>
</evidence>
<keyword evidence="3" id="KW-1185">Reference proteome</keyword>
<accession>R7QIN9</accession>
<dbReference type="KEGG" id="ccp:CHC_T00006085001"/>
<dbReference type="GeneID" id="17325521"/>
<reference evidence="3" key="1">
    <citation type="journal article" date="2013" name="Proc. Natl. Acad. Sci. U.S.A.">
        <title>Genome structure and metabolic features in the red seaweed Chondrus crispus shed light on evolution of the Archaeplastida.</title>
        <authorList>
            <person name="Collen J."/>
            <person name="Porcel B."/>
            <person name="Carre W."/>
            <person name="Ball S.G."/>
            <person name="Chaparro C."/>
            <person name="Tonon T."/>
            <person name="Barbeyron T."/>
            <person name="Michel G."/>
            <person name="Noel B."/>
            <person name="Valentin K."/>
            <person name="Elias M."/>
            <person name="Artiguenave F."/>
            <person name="Arun A."/>
            <person name="Aury J.M."/>
            <person name="Barbosa-Neto J.F."/>
            <person name="Bothwell J.H."/>
            <person name="Bouget F.Y."/>
            <person name="Brillet L."/>
            <person name="Cabello-Hurtado F."/>
            <person name="Capella-Gutierrez S."/>
            <person name="Charrier B."/>
            <person name="Cladiere L."/>
            <person name="Cock J.M."/>
            <person name="Coelho S.M."/>
            <person name="Colleoni C."/>
            <person name="Czjzek M."/>
            <person name="Da Silva C."/>
            <person name="Delage L."/>
            <person name="Denoeud F."/>
            <person name="Deschamps P."/>
            <person name="Dittami S.M."/>
            <person name="Gabaldon T."/>
            <person name="Gachon C.M."/>
            <person name="Groisillier A."/>
            <person name="Herve C."/>
            <person name="Jabbari K."/>
            <person name="Katinka M."/>
            <person name="Kloareg B."/>
            <person name="Kowalczyk N."/>
            <person name="Labadie K."/>
            <person name="Leblanc C."/>
            <person name="Lopez P.J."/>
            <person name="McLachlan D.H."/>
            <person name="Meslet-Cladiere L."/>
            <person name="Moustafa A."/>
            <person name="Nehr Z."/>
            <person name="Nyvall Collen P."/>
            <person name="Panaud O."/>
            <person name="Partensky F."/>
            <person name="Poulain J."/>
            <person name="Rensing S.A."/>
            <person name="Rousvoal S."/>
            <person name="Samson G."/>
            <person name="Symeonidi A."/>
            <person name="Weissenbach J."/>
            <person name="Zambounis A."/>
            <person name="Wincker P."/>
            <person name="Boyen C."/>
        </authorList>
    </citation>
    <scope>NUCLEOTIDE SEQUENCE [LARGE SCALE GENOMIC DNA]</scope>
    <source>
        <strain evidence="3">cv. Stackhouse</strain>
    </source>
</reference>
<feature type="compositionally biased region" description="Low complexity" evidence="1">
    <location>
        <begin position="23"/>
        <end position="38"/>
    </location>
</feature>
<dbReference type="EMBL" id="HG001884">
    <property type="protein sequence ID" value="CDF37934.1"/>
    <property type="molecule type" value="Genomic_DNA"/>
</dbReference>
<feature type="compositionally biased region" description="Polar residues" evidence="1">
    <location>
        <begin position="1"/>
        <end position="13"/>
    </location>
</feature>
<protein>
    <submittedName>
        <fullName evidence="2">Uncharacterized protein</fullName>
    </submittedName>
</protein>
<organism evidence="2 3">
    <name type="scientific">Chondrus crispus</name>
    <name type="common">Carrageen Irish moss</name>
    <name type="synonym">Polymorpha crispa</name>
    <dbReference type="NCBI Taxonomy" id="2769"/>
    <lineage>
        <taxon>Eukaryota</taxon>
        <taxon>Rhodophyta</taxon>
        <taxon>Florideophyceae</taxon>
        <taxon>Rhodymeniophycidae</taxon>
        <taxon>Gigartinales</taxon>
        <taxon>Gigartinaceae</taxon>
        <taxon>Chondrus</taxon>
    </lineage>
</organism>
<evidence type="ECO:0000256" key="1">
    <source>
        <dbReference type="SAM" id="MobiDB-lite"/>
    </source>
</evidence>
<dbReference type="RefSeq" id="XP_005717805.1">
    <property type="nucleotide sequence ID" value="XM_005717748.1"/>
</dbReference>
<proteinExistence type="predicted"/>
<feature type="region of interest" description="Disordered" evidence="1">
    <location>
        <begin position="1"/>
        <end position="96"/>
    </location>
</feature>
<dbReference type="Gramene" id="CDF37934">
    <property type="protein sequence ID" value="CDF37934"/>
    <property type="gene ID" value="CHC_T00006085001"/>
</dbReference>
<dbReference type="AlphaFoldDB" id="R7QIN9"/>
<name>R7QIN9_CHOCR</name>